<dbReference type="InterPro" id="IPR052727">
    <property type="entry name" value="Rab4/Rab5_effector"/>
</dbReference>
<feature type="region of interest" description="Disordered" evidence="1">
    <location>
        <begin position="366"/>
        <end position="386"/>
    </location>
</feature>
<dbReference type="VEuPathDB" id="FungiDB:H310_10205"/>
<dbReference type="InterPro" id="IPR023393">
    <property type="entry name" value="START-like_dom_sf"/>
</dbReference>
<name>A0A024TR21_9STRA</name>
<dbReference type="AlphaFoldDB" id="A0A024TR21"/>
<dbReference type="EMBL" id="KI913976">
    <property type="protein sequence ID" value="ETV96453.1"/>
    <property type="molecule type" value="Genomic_DNA"/>
</dbReference>
<dbReference type="PANTHER" id="PTHR13510:SF44">
    <property type="entry name" value="RABENOSYN-5"/>
    <property type="match status" value="1"/>
</dbReference>
<accession>A0A024TR21</accession>
<gene>
    <name evidence="2" type="ORF">H310_10205</name>
</gene>
<reference evidence="2" key="1">
    <citation type="submission" date="2013-12" db="EMBL/GenBank/DDBJ databases">
        <title>The Genome Sequence of Aphanomyces invadans NJM9701.</title>
        <authorList>
            <consortium name="The Broad Institute Genomics Platform"/>
            <person name="Russ C."/>
            <person name="Tyler B."/>
            <person name="van West P."/>
            <person name="Dieguez-Uribeondo J."/>
            <person name="Young S.K."/>
            <person name="Zeng Q."/>
            <person name="Gargeya S."/>
            <person name="Fitzgerald M."/>
            <person name="Abouelleil A."/>
            <person name="Alvarado L."/>
            <person name="Chapman S.B."/>
            <person name="Gainer-Dewar J."/>
            <person name="Goldberg J."/>
            <person name="Griggs A."/>
            <person name="Gujja S."/>
            <person name="Hansen M."/>
            <person name="Howarth C."/>
            <person name="Imamovic A."/>
            <person name="Ireland A."/>
            <person name="Larimer J."/>
            <person name="McCowan C."/>
            <person name="Murphy C."/>
            <person name="Pearson M."/>
            <person name="Poon T.W."/>
            <person name="Priest M."/>
            <person name="Roberts A."/>
            <person name="Saif S."/>
            <person name="Shea T."/>
            <person name="Sykes S."/>
            <person name="Wortman J."/>
            <person name="Nusbaum C."/>
            <person name="Birren B."/>
        </authorList>
    </citation>
    <scope>NUCLEOTIDE SEQUENCE [LARGE SCALE GENOMIC DNA]</scope>
    <source>
        <strain evidence="2">NJM9701</strain>
    </source>
</reference>
<dbReference type="RefSeq" id="XP_008874716.1">
    <property type="nucleotide sequence ID" value="XM_008876494.1"/>
</dbReference>
<sequence length="386" mass="43537">MSKLPPTYFLCPTLSTDEMVHLRTLAIETAMRIVHQVEMDPEATSTAWSLHKVLAGGAIRIYKGTAINEDGHTADTRAKTQYCGHMTVEASLDEAIEVFRTDTPRRDAHHRRRFGPNHLANTTQDKITLYSALEPTAAGEYAAITWQAYAAVPRVLRRILPPRDECVLEVWHAFDWPKRSTLRGRASRGHRRGWVQAQQSVKLASCPDLQDTLGFVRQQNHGSGIVAVESDARPGFVDVYCLDHRSMPTTLSHWTPDLHTLTNWVMRRLVSAGLAAESVRHMQSLRDLGWWVQEGRLNDGTSFGTTDDAQVVRAEHCRHCRKRFRWHKWSVKRRFDHEGPTKGSAGMHRVLRSSIKCLQATSYGRSQPPAAASAEDSVRPSKLLVV</sequence>
<dbReference type="PANTHER" id="PTHR13510">
    <property type="entry name" value="FYVE-FINGER-CONTAINING RAB5 EFFECTOR PROTEIN RABENOSYN-5-RELATED"/>
    <property type="match status" value="1"/>
</dbReference>
<evidence type="ECO:0008006" key="3">
    <source>
        <dbReference type="Google" id="ProtNLM"/>
    </source>
</evidence>
<proteinExistence type="predicted"/>
<dbReference type="Gene3D" id="3.30.530.20">
    <property type="match status" value="1"/>
</dbReference>
<evidence type="ECO:0000256" key="1">
    <source>
        <dbReference type="SAM" id="MobiDB-lite"/>
    </source>
</evidence>
<evidence type="ECO:0000313" key="2">
    <source>
        <dbReference type="EMBL" id="ETV96453.1"/>
    </source>
</evidence>
<protein>
    <recommendedName>
        <fullName evidence="3">START domain-containing protein</fullName>
    </recommendedName>
</protein>
<dbReference type="OrthoDB" id="10609589at2759"/>
<organism evidence="2">
    <name type="scientific">Aphanomyces invadans</name>
    <dbReference type="NCBI Taxonomy" id="157072"/>
    <lineage>
        <taxon>Eukaryota</taxon>
        <taxon>Sar</taxon>
        <taxon>Stramenopiles</taxon>
        <taxon>Oomycota</taxon>
        <taxon>Saprolegniomycetes</taxon>
        <taxon>Saprolegniales</taxon>
        <taxon>Verrucalvaceae</taxon>
        <taxon>Aphanomyces</taxon>
    </lineage>
</organism>
<dbReference type="GeneID" id="20087255"/>